<evidence type="ECO:0000313" key="2">
    <source>
        <dbReference type="Proteomes" id="UP000500870"/>
    </source>
</evidence>
<reference evidence="1 2" key="1">
    <citation type="submission" date="2020-04" db="EMBL/GenBank/DDBJ databases">
        <title>FDA dAtabase for Regulatory Grade micrObial Sequences (FDA-ARGOS): Supporting development and validation of Infectious Disease Dx tests.</title>
        <authorList>
            <person name="Sciortino C."/>
            <person name="Tallon L."/>
            <person name="Sadzewicz L."/>
            <person name="Vavikolanu K."/>
            <person name="Mehta A."/>
            <person name="Aluvathingal J."/>
            <person name="Nadendla S."/>
            <person name="Nandy P."/>
            <person name="Geyer C."/>
            <person name="Yan Y."/>
            <person name="Sichtig H."/>
        </authorList>
    </citation>
    <scope>NUCLEOTIDE SEQUENCE [LARGE SCALE GENOMIC DNA]</scope>
    <source>
        <strain evidence="1 2">FDAARGOS_633</strain>
    </source>
</reference>
<name>A0A6H0ZR86_9HYPH</name>
<sequence>MSHWESLFDEAVSIIAQANTSFPVVDSWTLGGGTALMLQINHRESFDIDIFIDDPQVLPFLNPTTQGYTLKMNPDDYESDGTHALKIIFKEIGEIDYICASGLTDEPTIRVRVRGVEVDLETPAEIIAKKVHYRGSTLQPRDMFDIACVARACGDDYVIEALLPLKEKAAAALNVAETMNEEFARNIMGKLQFRDGYGDIAENAQATTVSLLRSVCEHEPSVSVSPSSPSPR</sequence>
<gene>
    <name evidence="1" type="ORF">FOB41_16380</name>
</gene>
<keyword evidence="1" id="KW-0808">Transferase</keyword>
<dbReference type="EMBL" id="CP050898">
    <property type="protein sequence ID" value="QIX22607.1"/>
    <property type="molecule type" value="Genomic_DNA"/>
</dbReference>
<accession>A0A6H0ZR86</accession>
<dbReference type="GO" id="GO:0016740">
    <property type="term" value="F:transferase activity"/>
    <property type="evidence" value="ECO:0007669"/>
    <property type="project" value="UniProtKB-KW"/>
</dbReference>
<dbReference type="RefSeq" id="WP_136882512.1">
    <property type="nucleotide sequence ID" value="NZ_CP050898.1"/>
</dbReference>
<dbReference type="InterPro" id="IPR014942">
    <property type="entry name" value="AbiEii"/>
</dbReference>
<dbReference type="Proteomes" id="UP000500870">
    <property type="component" value="Chromosome 1"/>
</dbReference>
<protein>
    <submittedName>
        <fullName evidence="1">Nucleotidyl transferase AbiEii/AbiGii toxin family protein</fullName>
    </submittedName>
</protein>
<organism evidence="1 2">
    <name type="scientific">Agrobacterium pusense</name>
    <dbReference type="NCBI Taxonomy" id="648995"/>
    <lineage>
        <taxon>Bacteria</taxon>
        <taxon>Pseudomonadati</taxon>
        <taxon>Pseudomonadota</taxon>
        <taxon>Alphaproteobacteria</taxon>
        <taxon>Hyphomicrobiales</taxon>
        <taxon>Rhizobiaceae</taxon>
        <taxon>Rhizobium/Agrobacterium group</taxon>
        <taxon>Agrobacterium</taxon>
    </lineage>
</organism>
<dbReference type="AlphaFoldDB" id="A0A6H0ZR86"/>
<dbReference type="Pfam" id="PF08843">
    <property type="entry name" value="AbiEii"/>
    <property type="match status" value="1"/>
</dbReference>
<evidence type="ECO:0000313" key="1">
    <source>
        <dbReference type="EMBL" id="QIX22607.1"/>
    </source>
</evidence>
<proteinExistence type="predicted"/>